<dbReference type="Proteomes" id="UP000828390">
    <property type="component" value="Unassembled WGS sequence"/>
</dbReference>
<gene>
    <name evidence="2" type="ORF">DPMN_030220</name>
</gene>
<dbReference type="OrthoDB" id="6069857at2759"/>
<reference evidence="2" key="2">
    <citation type="submission" date="2020-11" db="EMBL/GenBank/DDBJ databases">
        <authorList>
            <person name="McCartney M.A."/>
            <person name="Auch B."/>
            <person name="Kono T."/>
            <person name="Mallez S."/>
            <person name="Becker A."/>
            <person name="Gohl D.M."/>
            <person name="Silverstein K.A.T."/>
            <person name="Koren S."/>
            <person name="Bechman K.B."/>
            <person name="Herman A."/>
            <person name="Abrahante J.E."/>
            <person name="Garbe J."/>
        </authorList>
    </citation>
    <scope>NUCLEOTIDE SEQUENCE</scope>
    <source>
        <strain evidence="2">Duluth1</strain>
        <tissue evidence="2">Whole animal</tissue>
    </source>
</reference>
<sequence>MGTCYSKAGHEAGAQSKEKRPKEKKGEKNGHADSVQNHLVVPEIQKDLSDTVYTDDSHIPCPNIDNCLNKSQQTSLEKLTRDANKNIETKTFEDFVNKDECLVIEAIETEWGENDFADARTALLSKHVDMDVPDGKVSASDSGIVVELSCKNCDRVDPYSDSFESRVELVDDVWNANKTDSETSPEKAGKYSDLCMGITDRRSQQINQVSEHSVSRSDVGGHEDSTKESVTSIDRLSEHSRVSEPDFDKIRLALHRPSSVGSPTDHRSFLDSSEASFEISSGLQQPEVMTMTMNGREVVIIDADLFSQIIDEIQILKMKLSQLTEVIQDGEEGEVGTSVSVLSSSA</sequence>
<organism evidence="2 3">
    <name type="scientific">Dreissena polymorpha</name>
    <name type="common">Zebra mussel</name>
    <name type="synonym">Mytilus polymorpha</name>
    <dbReference type="NCBI Taxonomy" id="45954"/>
    <lineage>
        <taxon>Eukaryota</taxon>
        <taxon>Metazoa</taxon>
        <taxon>Spiralia</taxon>
        <taxon>Lophotrochozoa</taxon>
        <taxon>Mollusca</taxon>
        <taxon>Bivalvia</taxon>
        <taxon>Autobranchia</taxon>
        <taxon>Heteroconchia</taxon>
        <taxon>Euheterodonta</taxon>
        <taxon>Imparidentia</taxon>
        <taxon>Neoheterodontei</taxon>
        <taxon>Myida</taxon>
        <taxon>Dreissenoidea</taxon>
        <taxon>Dreissenidae</taxon>
        <taxon>Dreissena</taxon>
    </lineage>
</organism>
<accession>A0A9D4LXS8</accession>
<proteinExistence type="predicted"/>
<feature type="region of interest" description="Disordered" evidence="1">
    <location>
        <begin position="205"/>
        <end position="238"/>
    </location>
</feature>
<dbReference type="EMBL" id="JAIWYP010000002">
    <property type="protein sequence ID" value="KAH3867095.1"/>
    <property type="molecule type" value="Genomic_DNA"/>
</dbReference>
<dbReference type="AlphaFoldDB" id="A0A9D4LXS8"/>
<protein>
    <submittedName>
        <fullName evidence="2">Uncharacterized protein</fullName>
    </submittedName>
</protein>
<evidence type="ECO:0000313" key="2">
    <source>
        <dbReference type="EMBL" id="KAH3867095.1"/>
    </source>
</evidence>
<evidence type="ECO:0000256" key="1">
    <source>
        <dbReference type="SAM" id="MobiDB-lite"/>
    </source>
</evidence>
<feature type="compositionally biased region" description="Basic and acidic residues" evidence="1">
    <location>
        <begin position="16"/>
        <end position="31"/>
    </location>
</feature>
<evidence type="ECO:0000313" key="3">
    <source>
        <dbReference type="Proteomes" id="UP000828390"/>
    </source>
</evidence>
<feature type="compositionally biased region" description="Basic and acidic residues" evidence="1">
    <location>
        <begin position="213"/>
        <end position="227"/>
    </location>
</feature>
<keyword evidence="3" id="KW-1185">Reference proteome</keyword>
<reference evidence="2" key="1">
    <citation type="journal article" date="2019" name="bioRxiv">
        <title>The Genome of the Zebra Mussel, Dreissena polymorpha: A Resource for Invasive Species Research.</title>
        <authorList>
            <person name="McCartney M.A."/>
            <person name="Auch B."/>
            <person name="Kono T."/>
            <person name="Mallez S."/>
            <person name="Zhang Y."/>
            <person name="Obille A."/>
            <person name="Becker A."/>
            <person name="Abrahante J.E."/>
            <person name="Garbe J."/>
            <person name="Badalamenti J.P."/>
            <person name="Herman A."/>
            <person name="Mangelson H."/>
            <person name="Liachko I."/>
            <person name="Sullivan S."/>
            <person name="Sone E.D."/>
            <person name="Koren S."/>
            <person name="Silverstein K.A.T."/>
            <person name="Beckman K.B."/>
            <person name="Gohl D.M."/>
        </authorList>
    </citation>
    <scope>NUCLEOTIDE SEQUENCE</scope>
    <source>
        <strain evidence="2">Duluth1</strain>
        <tissue evidence="2">Whole animal</tissue>
    </source>
</reference>
<comment type="caution">
    <text evidence="2">The sequence shown here is derived from an EMBL/GenBank/DDBJ whole genome shotgun (WGS) entry which is preliminary data.</text>
</comment>
<feature type="region of interest" description="Disordered" evidence="1">
    <location>
        <begin position="1"/>
        <end position="40"/>
    </location>
</feature>
<name>A0A9D4LXS8_DREPO</name>